<evidence type="ECO:0000313" key="1">
    <source>
        <dbReference type="EMBL" id="TKR81102.1"/>
    </source>
</evidence>
<reference evidence="1 2" key="2">
    <citation type="journal article" date="2019" name="G3 (Bethesda)">
        <title>Hybrid Assembly of the Genome of the Entomopathogenic Nematode Steinernema carpocapsae Identifies the X-Chromosome.</title>
        <authorList>
            <person name="Serra L."/>
            <person name="Macchietto M."/>
            <person name="Macias-Munoz A."/>
            <person name="McGill C.J."/>
            <person name="Rodriguez I.M."/>
            <person name="Rodriguez B."/>
            <person name="Murad R."/>
            <person name="Mortazavi A."/>
        </authorList>
    </citation>
    <scope>NUCLEOTIDE SEQUENCE [LARGE SCALE GENOMIC DNA]</scope>
    <source>
        <strain evidence="1 2">ALL</strain>
    </source>
</reference>
<dbReference type="EMBL" id="AZBU02000004">
    <property type="protein sequence ID" value="TKR81102.1"/>
    <property type="molecule type" value="Genomic_DNA"/>
</dbReference>
<protein>
    <submittedName>
        <fullName evidence="1">Uncharacterized protein</fullName>
    </submittedName>
</protein>
<reference evidence="1 2" key="1">
    <citation type="journal article" date="2015" name="Genome Biol.">
        <title>Comparative genomics of Steinernema reveals deeply conserved gene regulatory networks.</title>
        <authorList>
            <person name="Dillman A.R."/>
            <person name="Macchietto M."/>
            <person name="Porter C.F."/>
            <person name="Rogers A."/>
            <person name="Williams B."/>
            <person name="Antoshechkin I."/>
            <person name="Lee M.M."/>
            <person name="Goodwin Z."/>
            <person name="Lu X."/>
            <person name="Lewis E.E."/>
            <person name="Goodrich-Blair H."/>
            <person name="Stock S.P."/>
            <person name="Adams B.J."/>
            <person name="Sternberg P.W."/>
            <person name="Mortazavi A."/>
        </authorList>
    </citation>
    <scope>NUCLEOTIDE SEQUENCE [LARGE SCALE GENOMIC DNA]</scope>
    <source>
        <strain evidence="1 2">ALL</strain>
    </source>
</reference>
<accession>A0A4U5NEM5</accession>
<keyword evidence="2" id="KW-1185">Reference proteome</keyword>
<dbReference type="OrthoDB" id="5818054at2759"/>
<name>A0A4U5NEM5_STECR</name>
<evidence type="ECO:0000313" key="2">
    <source>
        <dbReference type="Proteomes" id="UP000298663"/>
    </source>
</evidence>
<dbReference type="Proteomes" id="UP000298663">
    <property type="component" value="Unassembled WGS sequence"/>
</dbReference>
<gene>
    <name evidence="1" type="ORF">L596_015038</name>
</gene>
<sequence>MLRSPHYRRRGTRPYLAKVLSRRLLTSGHRAGRFICSPAADSHVERDVQMELISALAIQYSMEATYFKEQQGEVVRTSVIHTAPGCTSVLDCDSDHGDHADTSIAVSRNSGPDEQWESTGDSTWRNQQLRLSLNRNNASLLVFPYREVNTQPESFDRESLLDVESAQVPDENSSQPRRSFETAPVNGGFEIRCLGMSDVFLHKFNSSFKR</sequence>
<dbReference type="AlphaFoldDB" id="A0A4U5NEM5"/>
<comment type="caution">
    <text evidence="1">The sequence shown here is derived from an EMBL/GenBank/DDBJ whole genome shotgun (WGS) entry which is preliminary data.</text>
</comment>
<proteinExistence type="predicted"/>
<organism evidence="1 2">
    <name type="scientific">Steinernema carpocapsae</name>
    <name type="common">Entomopathogenic nematode</name>
    <dbReference type="NCBI Taxonomy" id="34508"/>
    <lineage>
        <taxon>Eukaryota</taxon>
        <taxon>Metazoa</taxon>
        <taxon>Ecdysozoa</taxon>
        <taxon>Nematoda</taxon>
        <taxon>Chromadorea</taxon>
        <taxon>Rhabditida</taxon>
        <taxon>Tylenchina</taxon>
        <taxon>Panagrolaimomorpha</taxon>
        <taxon>Strongyloidoidea</taxon>
        <taxon>Steinernematidae</taxon>
        <taxon>Steinernema</taxon>
    </lineage>
</organism>